<dbReference type="GeneID" id="37077579"/>
<dbReference type="EMBL" id="KZ821228">
    <property type="protein sequence ID" value="PYH46371.1"/>
    <property type="molecule type" value="Genomic_DNA"/>
</dbReference>
<dbReference type="STRING" id="1450539.A0A318ZFP2"/>
<reference evidence="2 3" key="1">
    <citation type="submission" date="2016-12" db="EMBL/GenBank/DDBJ databases">
        <title>The genomes of Aspergillus section Nigri reveals drivers in fungal speciation.</title>
        <authorList>
            <consortium name="DOE Joint Genome Institute"/>
            <person name="Vesth T.C."/>
            <person name="Nybo J."/>
            <person name="Theobald S."/>
            <person name="Brandl J."/>
            <person name="Frisvad J.C."/>
            <person name="Nielsen K.F."/>
            <person name="Lyhne E.K."/>
            <person name="Kogle M.E."/>
            <person name="Kuo A."/>
            <person name="Riley R."/>
            <person name="Clum A."/>
            <person name="Nolan M."/>
            <person name="Lipzen A."/>
            <person name="Salamov A."/>
            <person name="Henrissat B."/>
            <person name="Wiebenga A."/>
            <person name="De Vries R.P."/>
            <person name="Grigoriev I.V."/>
            <person name="Mortensen U.H."/>
            <person name="Andersen M.R."/>
            <person name="Baker S.E."/>
        </authorList>
    </citation>
    <scope>NUCLEOTIDE SEQUENCE [LARGE SCALE GENOMIC DNA]</scope>
    <source>
        <strain evidence="2 3">JOP 1030-1</strain>
    </source>
</reference>
<dbReference type="RefSeq" id="XP_025432353.1">
    <property type="nucleotide sequence ID" value="XM_025576350.1"/>
</dbReference>
<proteinExistence type="predicted"/>
<protein>
    <submittedName>
        <fullName evidence="2">Uncharacterized protein</fullName>
    </submittedName>
</protein>
<accession>A0A318ZFP2</accession>
<gene>
    <name evidence="2" type="ORF">BP01DRAFT_365115</name>
</gene>
<dbReference type="AlphaFoldDB" id="A0A318ZFP2"/>
<evidence type="ECO:0000313" key="2">
    <source>
        <dbReference type="EMBL" id="PYH46371.1"/>
    </source>
</evidence>
<feature type="region of interest" description="Disordered" evidence="1">
    <location>
        <begin position="1"/>
        <end position="61"/>
    </location>
</feature>
<keyword evidence="3" id="KW-1185">Reference proteome</keyword>
<sequence>MGHPGKKARRRAAARKAQQQQLELQDSEQGLKKWFEQEPNGSKQDLKEPEQPFPETTGKKGYQISRIEARDALMDVIRGHFAGTGCLSELSIACWRLNLICVHAIGCEEARWAMDLVETVPLQKGDDFHGMVRMPAWERRFLIARQATMLPWYLQRPVVMRGGAFFTVDGHVLEVCVLESVIRPFERGLNAPLRLDLPSGREIRALLG</sequence>
<organism evidence="2 3">
    <name type="scientific">Aspergillus saccharolyticus JOP 1030-1</name>
    <dbReference type="NCBI Taxonomy" id="1450539"/>
    <lineage>
        <taxon>Eukaryota</taxon>
        <taxon>Fungi</taxon>
        <taxon>Dikarya</taxon>
        <taxon>Ascomycota</taxon>
        <taxon>Pezizomycotina</taxon>
        <taxon>Eurotiomycetes</taxon>
        <taxon>Eurotiomycetidae</taxon>
        <taxon>Eurotiales</taxon>
        <taxon>Aspergillaceae</taxon>
        <taxon>Aspergillus</taxon>
        <taxon>Aspergillus subgen. Circumdati</taxon>
    </lineage>
</organism>
<evidence type="ECO:0000256" key="1">
    <source>
        <dbReference type="SAM" id="MobiDB-lite"/>
    </source>
</evidence>
<feature type="compositionally biased region" description="Basic residues" evidence="1">
    <location>
        <begin position="1"/>
        <end position="14"/>
    </location>
</feature>
<dbReference type="Proteomes" id="UP000248349">
    <property type="component" value="Unassembled WGS sequence"/>
</dbReference>
<evidence type="ECO:0000313" key="3">
    <source>
        <dbReference type="Proteomes" id="UP000248349"/>
    </source>
</evidence>
<name>A0A318ZFP2_9EURO</name>